<dbReference type="Proteomes" id="UP001564626">
    <property type="component" value="Unassembled WGS sequence"/>
</dbReference>
<dbReference type="Gene3D" id="3.40.50.720">
    <property type="entry name" value="NAD(P)-binding Rossmann-like Domain"/>
    <property type="match status" value="1"/>
</dbReference>
<evidence type="ECO:0000256" key="1">
    <source>
        <dbReference type="ARBA" id="ARBA00023002"/>
    </source>
</evidence>
<organism evidence="4 5">
    <name type="scientific">Saccharopolyspora cebuensis</name>
    <dbReference type="NCBI Taxonomy" id="418759"/>
    <lineage>
        <taxon>Bacteria</taxon>
        <taxon>Bacillati</taxon>
        <taxon>Actinomycetota</taxon>
        <taxon>Actinomycetes</taxon>
        <taxon>Pseudonocardiales</taxon>
        <taxon>Pseudonocardiaceae</taxon>
        <taxon>Saccharopolyspora</taxon>
    </lineage>
</organism>
<dbReference type="Pfam" id="PF01408">
    <property type="entry name" value="GFO_IDH_MocA"/>
    <property type="match status" value="1"/>
</dbReference>
<dbReference type="InterPro" id="IPR000683">
    <property type="entry name" value="Gfo/Idh/MocA-like_OxRdtase_N"/>
</dbReference>
<name>A0ABV4CP75_9PSEU</name>
<dbReference type="InterPro" id="IPR036291">
    <property type="entry name" value="NAD(P)-bd_dom_sf"/>
</dbReference>
<dbReference type="PANTHER" id="PTHR43818:SF11">
    <property type="entry name" value="BCDNA.GH03377"/>
    <property type="match status" value="1"/>
</dbReference>
<keyword evidence="1" id="KW-0560">Oxidoreductase</keyword>
<evidence type="ECO:0000259" key="3">
    <source>
        <dbReference type="Pfam" id="PF22725"/>
    </source>
</evidence>
<dbReference type="InterPro" id="IPR055170">
    <property type="entry name" value="GFO_IDH_MocA-like_dom"/>
</dbReference>
<keyword evidence="5" id="KW-1185">Reference proteome</keyword>
<dbReference type="EMBL" id="JBGEHV010000051">
    <property type="protein sequence ID" value="MEY8042233.1"/>
    <property type="molecule type" value="Genomic_DNA"/>
</dbReference>
<dbReference type="SUPFAM" id="SSF55347">
    <property type="entry name" value="Glyceraldehyde-3-phosphate dehydrogenase-like, C-terminal domain"/>
    <property type="match status" value="1"/>
</dbReference>
<accession>A0ABV4CP75</accession>
<sequence>MSRGAAILGGGMIAAVHRRAALLAGAEVVGVLASTAQRSREVARDWGVPTGYPDVEAVLADDRVDVVHVCTPNATHAAFAERALAAGKHVICEKPLGVSVAEAERMAAAADRSGLVAAVPFVYRYHPMVREIRERRIAGELGELALVHGSYLQDWMLSPDASGWRVDPELGGRSRAFADIGSHWCDLVEWVSGHRIEELVAATSIAVPDRPATGGPAFSGAGSGERVPVRTEDSAALLFRTGGGVLGSTTVSQVAAGRKNRLWFELDGALGSAVFDQEDPERAWFGGVAGNRVLVRDPEHGGAEQRRLSHLPAGHPQGYAQCFENFVADSYAAVDGEAPDGLPTFADGLRSARLVEAVLAAARTGSWTPV</sequence>
<feature type="domain" description="Gfo/Idh/MocA-like oxidoreductase N-terminal" evidence="2">
    <location>
        <begin position="5"/>
        <end position="119"/>
    </location>
</feature>
<feature type="domain" description="GFO/IDH/MocA-like oxidoreductase" evidence="3">
    <location>
        <begin position="129"/>
        <end position="273"/>
    </location>
</feature>
<gene>
    <name evidence="4" type="ORF">AB8O55_22700</name>
</gene>
<dbReference type="SUPFAM" id="SSF51735">
    <property type="entry name" value="NAD(P)-binding Rossmann-fold domains"/>
    <property type="match status" value="1"/>
</dbReference>
<dbReference type="RefSeq" id="WP_345361602.1">
    <property type="nucleotide sequence ID" value="NZ_BAABII010000005.1"/>
</dbReference>
<proteinExistence type="predicted"/>
<dbReference type="PANTHER" id="PTHR43818">
    <property type="entry name" value="BCDNA.GH03377"/>
    <property type="match status" value="1"/>
</dbReference>
<evidence type="ECO:0000313" key="4">
    <source>
        <dbReference type="EMBL" id="MEY8042233.1"/>
    </source>
</evidence>
<evidence type="ECO:0000259" key="2">
    <source>
        <dbReference type="Pfam" id="PF01408"/>
    </source>
</evidence>
<reference evidence="4 5" key="1">
    <citation type="submission" date="2024-08" db="EMBL/GenBank/DDBJ databases">
        <title>Genome mining of Saccharopolyspora cebuensis PGLac3 from Nigerian medicinal plant.</title>
        <authorList>
            <person name="Ezeobiora C.E."/>
            <person name="Igbokwe N.H."/>
            <person name="Amin D.H."/>
            <person name="Mendie U.E."/>
        </authorList>
    </citation>
    <scope>NUCLEOTIDE SEQUENCE [LARGE SCALE GENOMIC DNA]</scope>
    <source>
        <strain evidence="4 5">PGLac3</strain>
    </source>
</reference>
<comment type="caution">
    <text evidence="4">The sequence shown here is derived from an EMBL/GenBank/DDBJ whole genome shotgun (WGS) entry which is preliminary data.</text>
</comment>
<protein>
    <submittedName>
        <fullName evidence="4">Gfo/Idh/MocA family protein</fullName>
    </submittedName>
</protein>
<dbReference type="Pfam" id="PF22725">
    <property type="entry name" value="GFO_IDH_MocA_C3"/>
    <property type="match status" value="1"/>
</dbReference>
<dbReference type="InterPro" id="IPR050463">
    <property type="entry name" value="Gfo/Idh/MocA_oxidrdct_glycsds"/>
</dbReference>
<evidence type="ECO:0000313" key="5">
    <source>
        <dbReference type="Proteomes" id="UP001564626"/>
    </source>
</evidence>
<dbReference type="Gene3D" id="3.30.360.10">
    <property type="entry name" value="Dihydrodipicolinate Reductase, domain 2"/>
    <property type="match status" value="1"/>
</dbReference>